<dbReference type="Proteomes" id="UP001140234">
    <property type="component" value="Unassembled WGS sequence"/>
</dbReference>
<comment type="caution">
    <text evidence="1">The sequence shown here is derived from an EMBL/GenBank/DDBJ whole genome shotgun (WGS) entry which is preliminary data.</text>
</comment>
<name>A0ACC1JKU8_9FUNG</name>
<dbReference type="EMBL" id="JANBUJ010003273">
    <property type="protein sequence ID" value="KAJ2761262.1"/>
    <property type="molecule type" value="Genomic_DNA"/>
</dbReference>
<organism evidence="1 2">
    <name type="scientific">Coemansia nantahalensis</name>
    <dbReference type="NCBI Taxonomy" id="2789366"/>
    <lineage>
        <taxon>Eukaryota</taxon>
        <taxon>Fungi</taxon>
        <taxon>Fungi incertae sedis</taxon>
        <taxon>Zoopagomycota</taxon>
        <taxon>Kickxellomycotina</taxon>
        <taxon>Kickxellomycetes</taxon>
        <taxon>Kickxellales</taxon>
        <taxon>Kickxellaceae</taxon>
        <taxon>Coemansia</taxon>
    </lineage>
</organism>
<proteinExistence type="predicted"/>
<keyword evidence="2" id="KW-1185">Reference proteome</keyword>
<feature type="non-terminal residue" evidence="1">
    <location>
        <position position="137"/>
    </location>
</feature>
<reference evidence="1" key="1">
    <citation type="submission" date="2022-07" db="EMBL/GenBank/DDBJ databases">
        <title>Phylogenomic reconstructions and comparative analyses of Kickxellomycotina fungi.</title>
        <authorList>
            <person name="Reynolds N.K."/>
            <person name="Stajich J.E."/>
            <person name="Barry K."/>
            <person name="Grigoriev I.V."/>
            <person name="Crous P."/>
            <person name="Smith M.E."/>
        </authorList>
    </citation>
    <scope>NUCLEOTIDE SEQUENCE</scope>
    <source>
        <strain evidence="1">CBS 109366</strain>
    </source>
</reference>
<protein>
    <submittedName>
        <fullName evidence="1">Uncharacterized protein</fullName>
    </submittedName>
</protein>
<evidence type="ECO:0000313" key="2">
    <source>
        <dbReference type="Proteomes" id="UP001140234"/>
    </source>
</evidence>
<sequence length="137" mass="14659">AAAGDEGDEAIWHGAPVFDAGHWLAAGGLELVREMHDTLGAEAEALTAAGVAAGAAEWVDDCLALGWPRARVIDIEYDACAAQPDPTAVRWLQMAQDTTLFPQVRLFRLTARWAGCTEVFEHPIRGPLGRGLAQRLA</sequence>
<accession>A0ACC1JKU8</accession>
<feature type="non-terminal residue" evidence="1">
    <location>
        <position position="1"/>
    </location>
</feature>
<evidence type="ECO:0000313" key="1">
    <source>
        <dbReference type="EMBL" id="KAJ2761262.1"/>
    </source>
</evidence>
<gene>
    <name evidence="1" type="ORF">IWQ57_006098</name>
</gene>